<name>A0A7D6ES15_9CYAN</name>
<accession>A0A7D6ES15</accession>
<evidence type="ECO:0000256" key="1">
    <source>
        <dbReference type="SAM" id="MobiDB-lite"/>
    </source>
</evidence>
<gene>
    <name evidence="2" type="ORF">D3A95_04400</name>
</gene>
<feature type="compositionally biased region" description="Low complexity" evidence="1">
    <location>
        <begin position="304"/>
        <end position="324"/>
    </location>
</feature>
<evidence type="ECO:0000313" key="2">
    <source>
        <dbReference type="EMBL" id="QLL29886.1"/>
    </source>
</evidence>
<feature type="compositionally biased region" description="Pro residues" evidence="1">
    <location>
        <begin position="325"/>
        <end position="355"/>
    </location>
</feature>
<organism evidence="2 3">
    <name type="scientific">Thermosynechococcus sichuanensis E542</name>
    <dbReference type="NCBI Taxonomy" id="2016101"/>
    <lineage>
        <taxon>Bacteria</taxon>
        <taxon>Bacillati</taxon>
        <taxon>Cyanobacteriota</taxon>
        <taxon>Cyanophyceae</taxon>
        <taxon>Acaryochloridales</taxon>
        <taxon>Thermosynechococcaceae</taxon>
        <taxon>Thermosynechococcus</taxon>
        <taxon>Thermosynechococcus sichuanensis</taxon>
    </lineage>
</organism>
<feature type="region of interest" description="Disordered" evidence="1">
    <location>
        <begin position="302"/>
        <end position="376"/>
    </location>
</feature>
<evidence type="ECO:0000313" key="3">
    <source>
        <dbReference type="Proteomes" id="UP000261812"/>
    </source>
</evidence>
<dbReference type="SUPFAM" id="SSF74653">
    <property type="entry name" value="TolA/TonB C-terminal domain"/>
    <property type="match status" value="1"/>
</dbReference>
<protein>
    <submittedName>
        <fullName evidence="2">Energy transducer TonB</fullName>
    </submittedName>
</protein>
<dbReference type="EMBL" id="CP032152">
    <property type="protein sequence ID" value="QLL29886.1"/>
    <property type="molecule type" value="Genomic_DNA"/>
</dbReference>
<dbReference type="RefSeq" id="WP_181496428.1">
    <property type="nucleotide sequence ID" value="NZ_CP032152.1"/>
</dbReference>
<reference evidence="3" key="1">
    <citation type="submission" date="2018-09" db="EMBL/GenBank/DDBJ databases">
        <title>Complete genome sequence of thermophilic cyanobacteria strain Thermosynechococcus elongatus PKUAC-SCTE542.</title>
        <authorList>
            <person name="Liang Y."/>
            <person name="Tang J."/>
            <person name="Daroch M."/>
        </authorList>
    </citation>
    <scope>NUCLEOTIDE SEQUENCE [LARGE SCALE GENOMIC DNA]</scope>
    <source>
        <strain evidence="3">E542</strain>
    </source>
</reference>
<dbReference type="AlphaFoldDB" id="A0A7D6ES15"/>
<dbReference type="Proteomes" id="UP000261812">
    <property type="component" value="Chromosome"/>
</dbReference>
<proteinExistence type="predicted"/>
<dbReference type="Gene3D" id="3.30.1150.10">
    <property type="match status" value="1"/>
</dbReference>
<sequence>MLRLPIQPIWQRVSQWPVWEPTRLAIASSILLHAVILSFVRVPEPRPPELASDQLVPLVNLSPELEADLPSIEPLLPTELPPLATTTPPPLPFTGIEPPPLSFAPLTPLPPLPPLPELPPLPNPIPLQPLPSPWQLPPPARPLPVIPTSPNEDVAVAPELVSPTPTPKPTPAEPVATTESEAAAALSRWFSQTRLTLNTTNLQVNLAQRITDFYPQEACGDRLQGETTVAVVVTPQGELLPANAAPETGLLTRNPQIIRSSGSAILDQAALERVRQQSFEATGQYQALALTFAFEYRPEVCRGQQPAPAPRQQPATPTPATRPATPKPEVSPPPTSGASPAPNPTPPEEAPPPAEPSGTNSSSEGPAATPPTTSPE</sequence>
<keyword evidence="3" id="KW-1185">Reference proteome</keyword>
<dbReference type="KEGG" id="tsq:D3A95_04400"/>